<feature type="region of interest" description="Disordered" evidence="1">
    <location>
        <begin position="39"/>
        <end position="110"/>
    </location>
</feature>
<proteinExistence type="predicted"/>
<protein>
    <submittedName>
        <fullName evidence="2">Uncharacterized protein</fullName>
    </submittedName>
</protein>
<evidence type="ECO:0000256" key="1">
    <source>
        <dbReference type="SAM" id="MobiDB-lite"/>
    </source>
</evidence>
<dbReference type="EMBL" id="JANPWB010000009">
    <property type="protein sequence ID" value="KAJ1154646.1"/>
    <property type="molecule type" value="Genomic_DNA"/>
</dbReference>
<reference evidence="2" key="1">
    <citation type="journal article" date="2022" name="bioRxiv">
        <title>Sequencing and chromosome-scale assembly of the giantPleurodeles waltlgenome.</title>
        <authorList>
            <person name="Brown T."/>
            <person name="Elewa A."/>
            <person name="Iarovenko S."/>
            <person name="Subramanian E."/>
            <person name="Araus A.J."/>
            <person name="Petzold A."/>
            <person name="Susuki M."/>
            <person name="Suzuki K.-i.T."/>
            <person name="Hayashi T."/>
            <person name="Toyoda A."/>
            <person name="Oliveira C."/>
            <person name="Osipova E."/>
            <person name="Leigh N.D."/>
            <person name="Simon A."/>
            <person name="Yun M.H."/>
        </authorList>
    </citation>
    <scope>NUCLEOTIDE SEQUENCE</scope>
    <source>
        <strain evidence="2">20211129_DDA</strain>
        <tissue evidence="2">Liver</tissue>
    </source>
</reference>
<gene>
    <name evidence="2" type="ORF">NDU88_007389</name>
</gene>
<name>A0AAV7RSU6_PLEWA</name>
<sequence length="110" mass="11475">MRNSDGLNVCPVAPSAMVDLLLSCFTGWRRSSGLCDVMSTSRRLRTQRRPQPSAASLSHALHDSNHGASPPCPTGTADDGDAVCSPPMVPASGASPLARGDPPFLPPLRP</sequence>
<evidence type="ECO:0000313" key="3">
    <source>
        <dbReference type="Proteomes" id="UP001066276"/>
    </source>
</evidence>
<evidence type="ECO:0000313" key="2">
    <source>
        <dbReference type="EMBL" id="KAJ1154646.1"/>
    </source>
</evidence>
<organism evidence="2 3">
    <name type="scientific">Pleurodeles waltl</name>
    <name type="common">Iberian ribbed newt</name>
    <dbReference type="NCBI Taxonomy" id="8319"/>
    <lineage>
        <taxon>Eukaryota</taxon>
        <taxon>Metazoa</taxon>
        <taxon>Chordata</taxon>
        <taxon>Craniata</taxon>
        <taxon>Vertebrata</taxon>
        <taxon>Euteleostomi</taxon>
        <taxon>Amphibia</taxon>
        <taxon>Batrachia</taxon>
        <taxon>Caudata</taxon>
        <taxon>Salamandroidea</taxon>
        <taxon>Salamandridae</taxon>
        <taxon>Pleurodelinae</taxon>
        <taxon>Pleurodeles</taxon>
    </lineage>
</organism>
<comment type="caution">
    <text evidence="2">The sequence shown here is derived from an EMBL/GenBank/DDBJ whole genome shotgun (WGS) entry which is preliminary data.</text>
</comment>
<dbReference type="AlphaFoldDB" id="A0AAV7RSU6"/>
<dbReference type="Proteomes" id="UP001066276">
    <property type="component" value="Chromosome 5"/>
</dbReference>
<accession>A0AAV7RSU6</accession>
<keyword evidence="3" id="KW-1185">Reference proteome</keyword>